<sequence>MPGTNRRHLLGADCFWCLHQQYCVTTVEFVDQVIRTNRDAQGLLDACPCSAPTHYHMIKRMLCALVMSLYTNRSS</sequence>
<dbReference type="GeneID" id="17043955"/>
<keyword evidence="2" id="KW-1185">Reference proteome</keyword>
<dbReference type="KEGG" id="csl:COCSUDRAFT_32433"/>
<dbReference type="Proteomes" id="UP000007264">
    <property type="component" value="Unassembled WGS sequence"/>
</dbReference>
<dbReference type="RefSeq" id="XP_005650495.1">
    <property type="nucleotide sequence ID" value="XM_005650438.1"/>
</dbReference>
<evidence type="ECO:0000313" key="2">
    <source>
        <dbReference type="Proteomes" id="UP000007264"/>
    </source>
</evidence>
<organism evidence="1 2">
    <name type="scientific">Coccomyxa subellipsoidea (strain C-169)</name>
    <name type="common">Green microalga</name>
    <dbReference type="NCBI Taxonomy" id="574566"/>
    <lineage>
        <taxon>Eukaryota</taxon>
        <taxon>Viridiplantae</taxon>
        <taxon>Chlorophyta</taxon>
        <taxon>core chlorophytes</taxon>
        <taxon>Trebouxiophyceae</taxon>
        <taxon>Trebouxiophyceae incertae sedis</taxon>
        <taxon>Coccomyxaceae</taxon>
        <taxon>Coccomyxa</taxon>
        <taxon>Coccomyxa subellipsoidea</taxon>
    </lineage>
</organism>
<protein>
    <submittedName>
        <fullName evidence="1">Uncharacterized protein</fullName>
    </submittedName>
</protein>
<dbReference type="AlphaFoldDB" id="I0Z5N2"/>
<proteinExistence type="predicted"/>
<feature type="non-terminal residue" evidence="1">
    <location>
        <position position="75"/>
    </location>
</feature>
<evidence type="ECO:0000313" key="1">
    <source>
        <dbReference type="EMBL" id="EIE25951.1"/>
    </source>
</evidence>
<comment type="caution">
    <text evidence="1">The sequence shown here is derived from an EMBL/GenBank/DDBJ whole genome shotgun (WGS) entry which is preliminary data.</text>
</comment>
<reference evidence="1 2" key="1">
    <citation type="journal article" date="2012" name="Genome Biol.">
        <title>The genome of the polar eukaryotic microalga coccomyxa subellipsoidea reveals traits of cold adaptation.</title>
        <authorList>
            <person name="Blanc G."/>
            <person name="Agarkova I."/>
            <person name="Grimwood J."/>
            <person name="Kuo A."/>
            <person name="Brueggeman A."/>
            <person name="Dunigan D."/>
            <person name="Gurnon J."/>
            <person name="Ladunga I."/>
            <person name="Lindquist E."/>
            <person name="Lucas S."/>
            <person name="Pangilinan J."/>
            <person name="Proschold T."/>
            <person name="Salamov A."/>
            <person name="Schmutz J."/>
            <person name="Weeks D."/>
            <person name="Yamada T."/>
            <person name="Claverie J.M."/>
            <person name="Grigoriev I."/>
            <person name="Van Etten J."/>
            <person name="Lomsadze A."/>
            <person name="Borodovsky M."/>
        </authorList>
    </citation>
    <scope>NUCLEOTIDE SEQUENCE [LARGE SCALE GENOMIC DNA]</scope>
    <source>
        <strain evidence="1 2">C-169</strain>
    </source>
</reference>
<dbReference type="EMBL" id="AGSI01000003">
    <property type="protein sequence ID" value="EIE25951.1"/>
    <property type="molecule type" value="Genomic_DNA"/>
</dbReference>
<name>I0Z5N2_COCSC</name>
<gene>
    <name evidence="1" type="ORF">COCSUDRAFT_32433</name>
</gene>
<accession>I0Z5N2</accession>